<reference evidence="2" key="1">
    <citation type="submission" date="2013-03" db="EMBL/GenBank/DDBJ databases">
        <title>The Genome Sequence of Anopheles dirus WRAIR2.</title>
        <authorList>
            <consortium name="The Broad Institute Genomics Platform"/>
            <person name="Neafsey D.E."/>
            <person name="Walton C."/>
            <person name="Walker B."/>
            <person name="Young S.K."/>
            <person name="Zeng Q."/>
            <person name="Gargeya S."/>
            <person name="Fitzgerald M."/>
            <person name="Haas B."/>
            <person name="Abouelleil A."/>
            <person name="Allen A.W."/>
            <person name="Alvarado L."/>
            <person name="Arachchi H.M."/>
            <person name="Berlin A.M."/>
            <person name="Chapman S.B."/>
            <person name="Gainer-Dewar J."/>
            <person name="Goldberg J."/>
            <person name="Griggs A."/>
            <person name="Gujja S."/>
            <person name="Hansen M."/>
            <person name="Howarth C."/>
            <person name="Imamovic A."/>
            <person name="Ireland A."/>
            <person name="Larimer J."/>
            <person name="McCowan C."/>
            <person name="Murphy C."/>
            <person name="Pearson M."/>
            <person name="Poon T.W."/>
            <person name="Priest M."/>
            <person name="Roberts A."/>
            <person name="Saif S."/>
            <person name="Shea T."/>
            <person name="Sisk P."/>
            <person name="Sykes S."/>
            <person name="Wortman J."/>
            <person name="Nusbaum C."/>
            <person name="Birren B."/>
        </authorList>
    </citation>
    <scope>NUCLEOTIDE SEQUENCE [LARGE SCALE GENOMIC DNA]</scope>
    <source>
        <strain evidence="2">WRAIR2</strain>
    </source>
</reference>
<organism evidence="1 2">
    <name type="scientific">Anopheles dirus</name>
    <dbReference type="NCBI Taxonomy" id="7168"/>
    <lineage>
        <taxon>Eukaryota</taxon>
        <taxon>Metazoa</taxon>
        <taxon>Ecdysozoa</taxon>
        <taxon>Arthropoda</taxon>
        <taxon>Hexapoda</taxon>
        <taxon>Insecta</taxon>
        <taxon>Pterygota</taxon>
        <taxon>Neoptera</taxon>
        <taxon>Endopterygota</taxon>
        <taxon>Diptera</taxon>
        <taxon>Nematocera</taxon>
        <taxon>Culicoidea</taxon>
        <taxon>Culicidae</taxon>
        <taxon>Anophelinae</taxon>
        <taxon>Anopheles</taxon>
    </lineage>
</organism>
<name>A0A182NYU9_9DIPT</name>
<reference evidence="1" key="2">
    <citation type="submission" date="2020-05" db="UniProtKB">
        <authorList>
            <consortium name="EnsemblMetazoa"/>
        </authorList>
    </citation>
    <scope>IDENTIFICATION</scope>
    <source>
        <strain evidence="1">WRAIR2</strain>
    </source>
</reference>
<dbReference type="EnsemblMetazoa" id="ADIR014988-RA">
    <property type="protein sequence ID" value="ADIR014988-PA"/>
    <property type="gene ID" value="ADIR014988"/>
</dbReference>
<keyword evidence="2" id="KW-1185">Reference proteome</keyword>
<sequence>MSRTSFPRFSTIVSADPNTVKISHPKVLMAAAVLNTADHDCVSSTCGKFSWKYVGNHDSSTKKQFISQACAKTHAQNELRPNSRNHGTVSGVPSFVYIRLGIEMLMIRLRSDAIV</sequence>
<dbReference type="Proteomes" id="UP000075884">
    <property type="component" value="Unassembled WGS sequence"/>
</dbReference>
<protein>
    <submittedName>
        <fullName evidence="1">Uncharacterized protein</fullName>
    </submittedName>
</protein>
<proteinExistence type="predicted"/>
<accession>A0A182NYU9</accession>
<dbReference type="VEuPathDB" id="VectorBase:ADIR014988"/>
<evidence type="ECO:0000313" key="2">
    <source>
        <dbReference type="Proteomes" id="UP000075884"/>
    </source>
</evidence>
<evidence type="ECO:0000313" key="1">
    <source>
        <dbReference type="EnsemblMetazoa" id="ADIR014988-PA"/>
    </source>
</evidence>
<dbReference type="AlphaFoldDB" id="A0A182NYU9"/>